<reference evidence="7" key="2">
    <citation type="submission" date="2024-06" db="EMBL/GenBank/DDBJ databases">
        <authorList>
            <person name="Petrova K.O."/>
            <person name="Toshchakov S.V."/>
            <person name="Boltjanskaja Y.V."/>
            <person name="Kevbrin V.V."/>
        </authorList>
    </citation>
    <scope>NUCLEOTIDE SEQUENCE</scope>
    <source>
        <strain evidence="7">Z-710</strain>
    </source>
</reference>
<gene>
    <name evidence="7" type="ORF">PRVXH_001770</name>
</gene>
<comment type="subcellular location">
    <subcellularLocation>
        <location evidence="1">Membrane</location>
    </subcellularLocation>
</comment>
<accession>A0AAU8HRT1</accession>
<dbReference type="InterPro" id="IPR019533">
    <property type="entry name" value="Peptidase_S26"/>
</dbReference>
<keyword evidence="2 6" id="KW-0812">Transmembrane</keyword>
<evidence type="ECO:0000256" key="4">
    <source>
        <dbReference type="ARBA" id="ARBA00023136"/>
    </source>
</evidence>
<dbReference type="NCBIfam" id="TIGR02228">
    <property type="entry name" value="sigpep_I_arch"/>
    <property type="match status" value="1"/>
</dbReference>
<organism evidence="7">
    <name type="scientific">Proteinivorax hydrogeniformans</name>
    <dbReference type="NCBI Taxonomy" id="1826727"/>
    <lineage>
        <taxon>Bacteria</taxon>
        <taxon>Bacillati</taxon>
        <taxon>Bacillota</taxon>
        <taxon>Clostridia</taxon>
        <taxon>Eubacteriales</taxon>
        <taxon>Proteinivoracaceae</taxon>
        <taxon>Proteinivorax</taxon>
    </lineage>
</organism>
<reference evidence="7" key="1">
    <citation type="journal article" date="2018" name="Antonie Van Leeuwenhoek">
        <title>Proteinivorax hydrogeniformans sp. nov., an anaerobic, haloalkaliphilic bacterium fermenting proteinaceous compounds with high hydrogen production.</title>
        <authorList>
            <person name="Boltyanskaya Y."/>
            <person name="Detkova E."/>
            <person name="Pimenov N."/>
            <person name="Kevbrin V."/>
        </authorList>
    </citation>
    <scope>NUCLEOTIDE SEQUENCE</scope>
    <source>
        <strain evidence="7">Z-710</strain>
    </source>
</reference>
<keyword evidence="7" id="KW-0378">Hydrolase</keyword>
<dbReference type="GO" id="GO:0004252">
    <property type="term" value="F:serine-type endopeptidase activity"/>
    <property type="evidence" value="ECO:0007669"/>
    <property type="project" value="UniProtKB-UniRule"/>
</dbReference>
<dbReference type="GO" id="GO:0009003">
    <property type="term" value="F:signal peptidase activity"/>
    <property type="evidence" value="ECO:0007669"/>
    <property type="project" value="UniProtKB-EC"/>
</dbReference>
<dbReference type="PANTHER" id="PTHR10806:SF6">
    <property type="entry name" value="SIGNAL PEPTIDASE COMPLEX CATALYTIC SUBUNIT SEC11"/>
    <property type="match status" value="1"/>
</dbReference>
<feature type="transmembrane region" description="Helical" evidence="6">
    <location>
        <begin position="153"/>
        <end position="173"/>
    </location>
</feature>
<feature type="transmembrane region" description="Helical" evidence="6">
    <location>
        <begin position="12"/>
        <end position="36"/>
    </location>
</feature>
<dbReference type="SUPFAM" id="SSF51306">
    <property type="entry name" value="LexA/Signal peptidase"/>
    <property type="match status" value="1"/>
</dbReference>
<evidence type="ECO:0000256" key="6">
    <source>
        <dbReference type="SAM" id="Phobius"/>
    </source>
</evidence>
<dbReference type="CDD" id="cd06530">
    <property type="entry name" value="S26_SPase_I"/>
    <property type="match status" value="1"/>
</dbReference>
<dbReference type="PANTHER" id="PTHR10806">
    <property type="entry name" value="SIGNAL PEPTIDASE COMPLEX CATALYTIC SUBUNIT SEC11"/>
    <property type="match status" value="1"/>
</dbReference>
<evidence type="ECO:0000256" key="5">
    <source>
        <dbReference type="NCBIfam" id="TIGR02228"/>
    </source>
</evidence>
<sequence>MAMSKTGIKTKASITLKWIGNILLLMVMVIVVLSFFSNIQARRNPGQIPSVMGVSSMSVLSGSMRPMLQPGDMIFTQRPVIDEIKIDDVLTYRVGANTLVTHRVVDIVTEGNEIKFQTKGDANNTKDSQLVAADQVVGTYLFRIPKGGYIANFIRSPIGITVLIIFPISLMTANQAKNMLSEREKNKSN</sequence>
<dbReference type="EC" id="3.4.21.89" evidence="5"/>
<dbReference type="InterPro" id="IPR001733">
    <property type="entry name" value="Peptidase_S26B"/>
</dbReference>
<evidence type="ECO:0000256" key="2">
    <source>
        <dbReference type="ARBA" id="ARBA00022692"/>
    </source>
</evidence>
<keyword evidence="4 6" id="KW-0472">Membrane</keyword>
<dbReference type="GO" id="GO:0006465">
    <property type="term" value="P:signal peptide processing"/>
    <property type="evidence" value="ECO:0007669"/>
    <property type="project" value="UniProtKB-UniRule"/>
</dbReference>
<dbReference type="PRINTS" id="PR00728">
    <property type="entry name" value="SIGNALPTASE"/>
</dbReference>
<protein>
    <recommendedName>
        <fullName evidence="5">Signal peptidase I</fullName>
        <ecNumber evidence="5">3.4.21.89</ecNumber>
    </recommendedName>
</protein>
<keyword evidence="3 6" id="KW-1133">Transmembrane helix</keyword>
<dbReference type="AlphaFoldDB" id="A0AAU8HRT1"/>
<evidence type="ECO:0000256" key="3">
    <source>
        <dbReference type="ARBA" id="ARBA00022989"/>
    </source>
</evidence>
<dbReference type="RefSeq" id="WP_353892423.1">
    <property type="nucleotide sequence ID" value="NZ_CP159485.1"/>
</dbReference>
<evidence type="ECO:0000256" key="1">
    <source>
        <dbReference type="ARBA" id="ARBA00004370"/>
    </source>
</evidence>
<evidence type="ECO:0000313" key="7">
    <source>
        <dbReference type="EMBL" id="XCI27846.1"/>
    </source>
</evidence>
<dbReference type="GO" id="GO:0016020">
    <property type="term" value="C:membrane"/>
    <property type="evidence" value="ECO:0007669"/>
    <property type="project" value="UniProtKB-SubCell"/>
</dbReference>
<dbReference type="InterPro" id="IPR036286">
    <property type="entry name" value="LexA/Signal_pep-like_sf"/>
</dbReference>
<name>A0AAU8HRT1_9FIRM</name>
<dbReference type="EMBL" id="CP159485">
    <property type="protein sequence ID" value="XCI27846.1"/>
    <property type="molecule type" value="Genomic_DNA"/>
</dbReference>
<proteinExistence type="predicted"/>